<dbReference type="Proteomes" id="UP000269945">
    <property type="component" value="Unassembled WGS sequence"/>
</dbReference>
<dbReference type="EMBL" id="CYRY02003447">
    <property type="protein sequence ID" value="VCW68060.1"/>
    <property type="molecule type" value="Genomic_DNA"/>
</dbReference>
<feature type="compositionally biased region" description="Polar residues" evidence="1">
    <location>
        <begin position="1"/>
        <end position="30"/>
    </location>
</feature>
<evidence type="ECO:0000313" key="2">
    <source>
        <dbReference type="EMBL" id="VCW68060.1"/>
    </source>
</evidence>
<dbReference type="AlphaFoldDB" id="A0A9X9LH35"/>
<name>A0A9X9LH35_GULGU</name>
<organism evidence="2 3">
    <name type="scientific">Gulo gulo</name>
    <name type="common">Wolverine</name>
    <name type="synonym">Gluton</name>
    <dbReference type="NCBI Taxonomy" id="48420"/>
    <lineage>
        <taxon>Eukaryota</taxon>
        <taxon>Metazoa</taxon>
        <taxon>Chordata</taxon>
        <taxon>Craniata</taxon>
        <taxon>Vertebrata</taxon>
        <taxon>Euteleostomi</taxon>
        <taxon>Mammalia</taxon>
        <taxon>Eutheria</taxon>
        <taxon>Laurasiatheria</taxon>
        <taxon>Carnivora</taxon>
        <taxon>Caniformia</taxon>
        <taxon>Musteloidea</taxon>
        <taxon>Mustelidae</taxon>
        <taxon>Guloninae</taxon>
        <taxon>Gulo</taxon>
    </lineage>
</organism>
<accession>A0A9X9LH35</accession>
<proteinExistence type="predicted"/>
<feature type="region of interest" description="Disordered" evidence="1">
    <location>
        <begin position="1"/>
        <end position="45"/>
    </location>
</feature>
<evidence type="ECO:0000313" key="3">
    <source>
        <dbReference type="Proteomes" id="UP000269945"/>
    </source>
</evidence>
<gene>
    <name evidence="2" type="ORF">BN2614_LOCUS3</name>
</gene>
<sequence length="58" mass="6324">MASPRRMSTTWWPRGMSGSSNCSTGWPSDSSPREEPCRTHAQVPGFATTPDTVLKVLS</sequence>
<protein>
    <submittedName>
        <fullName evidence="2">Uncharacterized protein</fullName>
    </submittedName>
</protein>
<reference evidence="2 3" key="1">
    <citation type="submission" date="2018-10" db="EMBL/GenBank/DDBJ databases">
        <authorList>
            <person name="Ekblom R."/>
            <person name="Jareborg N."/>
        </authorList>
    </citation>
    <scope>NUCLEOTIDE SEQUENCE [LARGE SCALE GENOMIC DNA]</scope>
    <source>
        <tissue evidence="2">Muscle</tissue>
    </source>
</reference>
<keyword evidence="3" id="KW-1185">Reference proteome</keyword>
<comment type="caution">
    <text evidence="2">The sequence shown here is derived from an EMBL/GenBank/DDBJ whole genome shotgun (WGS) entry which is preliminary data.</text>
</comment>
<evidence type="ECO:0000256" key="1">
    <source>
        <dbReference type="SAM" id="MobiDB-lite"/>
    </source>
</evidence>